<reference evidence="2" key="1">
    <citation type="journal article" date="2019" name="Int. J. Syst. Evol. Microbiol.">
        <title>The Global Catalogue of Microorganisms (GCM) 10K type strain sequencing project: providing services to taxonomists for standard genome sequencing and annotation.</title>
        <authorList>
            <consortium name="The Broad Institute Genomics Platform"/>
            <consortium name="The Broad Institute Genome Sequencing Center for Infectious Disease"/>
            <person name="Wu L."/>
            <person name="Ma J."/>
        </authorList>
    </citation>
    <scope>NUCLEOTIDE SEQUENCE [LARGE SCALE GENOMIC DNA]</scope>
    <source>
        <strain evidence="2">JCM 17695</strain>
    </source>
</reference>
<sequence>MINRGDGAWHEFPAPVAVHGVNNEGCRNFSPSLLASPRATRCWR</sequence>
<accession>A0ABW2TK76</accession>
<name>A0ABW2TK76_9PSEU</name>
<comment type="caution">
    <text evidence="1">The sequence shown here is derived from an EMBL/GenBank/DDBJ whole genome shotgun (WGS) entry which is preliminary data.</text>
</comment>
<evidence type="ECO:0000313" key="1">
    <source>
        <dbReference type="EMBL" id="MFC7613382.1"/>
    </source>
</evidence>
<organism evidence="1 2">
    <name type="scientific">Actinokineospora soli</name>
    <dbReference type="NCBI Taxonomy" id="1048753"/>
    <lineage>
        <taxon>Bacteria</taxon>
        <taxon>Bacillati</taxon>
        <taxon>Actinomycetota</taxon>
        <taxon>Actinomycetes</taxon>
        <taxon>Pseudonocardiales</taxon>
        <taxon>Pseudonocardiaceae</taxon>
        <taxon>Actinokineospora</taxon>
    </lineage>
</organism>
<protein>
    <submittedName>
        <fullName evidence="1">Uncharacterized protein</fullName>
    </submittedName>
</protein>
<proteinExistence type="predicted"/>
<evidence type="ECO:0000313" key="2">
    <source>
        <dbReference type="Proteomes" id="UP001596512"/>
    </source>
</evidence>
<dbReference type="Proteomes" id="UP001596512">
    <property type="component" value="Unassembled WGS sequence"/>
</dbReference>
<gene>
    <name evidence="1" type="ORF">ACFQV2_06970</name>
</gene>
<keyword evidence="2" id="KW-1185">Reference proteome</keyword>
<dbReference type="EMBL" id="JBHTEY010000004">
    <property type="protein sequence ID" value="MFC7613382.1"/>
    <property type="molecule type" value="Genomic_DNA"/>
</dbReference>